<feature type="transmembrane region" description="Helical" evidence="8">
    <location>
        <begin position="92"/>
        <end position="109"/>
    </location>
</feature>
<feature type="transmembrane region" description="Helical" evidence="8">
    <location>
        <begin position="161"/>
        <end position="183"/>
    </location>
</feature>
<feature type="transmembrane region" description="Helical" evidence="8">
    <location>
        <begin position="304"/>
        <end position="325"/>
    </location>
</feature>
<dbReference type="RefSeq" id="WP_369616318.1">
    <property type="nucleotide sequence ID" value="NZ_AP031573.1"/>
</dbReference>
<dbReference type="PANTHER" id="PTHR43553">
    <property type="entry name" value="HEAVY METAL TRANSPORTER"/>
    <property type="match status" value="1"/>
</dbReference>
<dbReference type="GO" id="GO:1904680">
    <property type="term" value="F:peptide transmembrane transporter activity"/>
    <property type="evidence" value="ECO:0007669"/>
    <property type="project" value="InterPro"/>
</dbReference>
<dbReference type="GO" id="GO:0015833">
    <property type="term" value="P:peptide transport"/>
    <property type="evidence" value="ECO:0007669"/>
    <property type="project" value="InterPro"/>
</dbReference>
<keyword evidence="6 8" id="KW-1133">Transmembrane helix</keyword>
<feature type="transmembrane region" description="Helical" evidence="8">
    <location>
        <begin position="52"/>
        <end position="72"/>
    </location>
</feature>
<evidence type="ECO:0000256" key="2">
    <source>
        <dbReference type="ARBA" id="ARBA00022448"/>
    </source>
</evidence>
<feature type="domain" description="ABC transporter" evidence="9">
    <location>
        <begin position="376"/>
        <end position="589"/>
    </location>
</feature>
<dbReference type="AlphaFoldDB" id="A0AAT9H735"/>
<evidence type="ECO:0000256" key="6">
    <source>
        <dbReference type="ARBA" id="ARBA00022989"/>
    </source>
</evidence>
<feature type="transmembrane region" description="Helical" evidence="8">
    <location>
        <begin position="277"/>
        <end position="298"/>
    </location>
</feature>
<evidence type="ECO:0000256" key="3">
    <source>
        <dbReference type="ARBA" id="ARBA00022692"/>
    </source>
</evidence>
<dbReference type="GO" id="GO:0043190">
    <property type="term" value="C:ATP-binding cassette (ABC) transporter complex"/>
    <property type="evidence" value="ECO:0007669"/>
    <property type="project" value="TreeGrafter"/>
</dbReference>
<dbReference type="PROSITE" id="PS50929">
    <property type="entry name" value="ABC_TM1F"/>
    <property type="match status" value="1"/>
</dbReference>
<evidence type="ECO:0000256" key="1">
    <source>
        <dbReference type="ARBA" id="ARBA00004651"/>
    </source>
</evidence>
<dbReference type="InterPro" id="IPR005898">
    <property type="entry name" value="Cyc_pep_transpt_SyrD/YojI"/>
</dbReference>
<dbReference type="SUPFAM" id="SSF52540">
    <property type="entry name" value="P-loop containing nucleoside triphosphate hydrolases"/>
    <property type="match status" value="1"/>
</dbReference>
<evidence type="ECO:0000313" key="11">
    <source>
        <dbReference type="EMBL" id="BFM45319.1"/>
    </source>
</evidence>
<keyword evidence="4" id="KW-0547">Nucleotide-binding</keyword>
<dbReference type="Pfam" id="PF00005">
    <property type="entry name" value="ABC_tran"/>
    <property type="match status" value="1"/>
</dbReference>
<evidence type="ECO:0000259" key="10">
    <source>
        <dbReference type="PROSITE" id="PS50929"/>
    </source>
</evidence>
<dbReference type="InterPro" id="IPR011527">
    <property type="entry name" value="ABC1_TM_dom"/>
</dbReference>
<dbReference type="Gene3D" id="1.20.1560.10">
    <property type="entry name" value="ABC transporter type 1, transmembrane domain"/>
    <property type="match status" value="1"/>
</dbReference>
<feature type="domain" description="ABC transmembrane type-1" evidence="10">
    <location>
        <begin position="93"/>
        <end position="331"/>
    </location>
</feature>
<evidence type="ECO:0000256" key="5">
    <source>
        <dbReference type="ARBA" id="ARBA00022840"/>
    </source>
</evidence>
<name>A0AAT9H735_9FLAO</name>
<evidence type="ECO:0000256" key="8">
    <source>
        <dbReference type="SAM" id="Phobius"/>
    </source>
</evidence>
<proteinExistence type="predicted"/>
<feature type="transmembrane region" description="Helical" evidence="8">
    <location>
        <begin position="189"/>
        <end position="206"/>
    </location>
</feature>
<sequence>MRQKIWTSRYCREIFQGISDFFQEIKITITTKLARKLGKATLLNLLRLKLKVALPLLGFLAVINGLWSSSLLMLVSHKISGTPLPFYNEFDWLIYLIFVLVSFVLTYYFNGYMIKASLIFGKEMTLQIIDKLRLSNYESYLQIGEERVRTIMEDVRTLESLPGVFITFFNSLVMIIAGMGYMFWLYPKGALTIVSLIIILVFIYVYRNGIIEKDMDAKRDLDDVFMRFYNDFLHGFNKVKMSTKRSDSIFIGHITENRDKAIKLSTKAGLSSFGNELLGGYFFYFLIGAILFVLPVVFSIDKTVISGFMITLLFLMGPIGILINLMKSVIGYNVAFARINEFNDTLTDNLNHSDALPLTASNEEWPVLETLSINEITYQHVDETGSVTFELKPINLKFGKGEIIFISGSNGSGKSTFINLLSGLYIPKSGNIFLNDLIITDDNRAQYRDMISCIFSNNYLFTENYDNFNLLPSNKHLAELLKKMKLDKVIRQDENNRIFQNLSSGQQKRLALIYTLLENKDIFIFDEWAAEQDPEFRKYFYENIIPDLKNKGKTVIAITHDDAYYQYCDRLIKFNYGGMLVQEQMGLEVGS</sequence>
<dbReference type="PROSITE" id="PS50893">
    <property type="entry name" value="ABC_TRANSPORTER_2"/>
    <property type="match status" value="1"/>
</dbReference>
<reference evidence="11" key="1">
    <citation type="submission" date="2024-05" db="EMBL/GenBank/DDBJ databases">
        <title>Whole-Genome Sequence of CFS9, a Potential Fish Probiotic Isolated from the Body Surface of Silurus asotus.</title>
        <authorList>
            <person name="Kojima M."/>
            <person name="Tobioka K."/>
            <person name="Yokota K."/>
            <person name="Nakatani H."/>
            <person name="Hori K."/>
            <person name="Tamaru Y."/>
            <person name="Okazaki F."/>
        </authorList>
    </citation>
    <scope>NUCLEOTIDE SEQUENCE</scope>
    <source>
        <strain evidence="11">CFS9</strain>
    </source>
</reference>
<evidence type="ECO:0000256" key="7">
    <source>
        <dbReference type="ARBA" id="ARBA00023136"/>
    </source>
</evidence>
<dbReference type="InterPro" id="IPR003593">
    <property type="entry name" value="AAA+_ATPase"/>
</dbReference>
<keyword evidence="7 8" id="KW-0472">Membrane</keyword>
<evidence type="ECO:0000256" key="4">
    <source>
        <dbReference type="ARBA" id="ARBA00022741"/>
    </source>
</evidence>
<dbReference type="GO" id="GO:0140359">
    <property type="term" value="F:ABC-type transporter activity"/>
    <property type="evidence" value="ECO:0007669"/>
    <property type="project" value="InterPro"/>
</dbReference>
<dbReference type="PANTHER" id="PTHR43553:SF11">
    <property type="entry name" value="ABC TRANSPORTER ATP-BINDING_PERMEASE PROTEIN YOJI"/>
    <property type="match status" value="1"/>
</dbReference>
<dbReference type="GO" id="GO:0016887">
    <property type="term" value="F:ATP hydrolysis activity"/>
    <property type="evidence" value="ECO:0007669"/>
    <property type="project" value="InterPro"/>
</dbReference>
<dbReference type="EMBL" id="AP031573">
    <property type="protein sequence ID" value="BFM45319.1"/>
    <property type="molecule type" value="Genomic_DNA"/>
</dbReference>
<dbReference type="InterPro" id="IPR003439">
    <property type="entry name" value="ABC_transporter-like_ATP-bd"/>
</dbReference>
<dbReference type="GO" id="GO:0005524">
    <property type="term" value="F:ATP binding"/>
    <property type="evidence" value="ECO:0007669"/>
    <property type="project" value="UniProtKB-KW"/>
</dbReference>
<dbReference type="SMART" id="SM00382">
    <property type="entry name" value="AAA"/>
    <property type="match status" value="1"/>
</dbReference>
<comment type="subcellular location">
    <subcellularLocation>
        <location evidence="1">Cell membrane</location>
        <topology evidence="1">Multi-pass membrane protein</topology>
    </subcellularLocation>
</comment>
<dbReference type="Pfam" id="PF00664">
    <property type="entry name" value="ABC_membrane"/>
    <property type="match status" value="1"/>
</dbReference>
<dbReference type="NCBIfam" id="TIGR01194">
    <property type="entry name" value="cyc_pep_trnsptr"/>
    <property type="match status" value="1"/>
</dbReference>
<keyword evidence="5" id="KW-0067">ATP-binding</keyword>
<gene>
    <name evidence="11" type="ORF">CFS9_39600</name>
</gene>
<dbReference type="Gene3D" id="3.40.50.300">
    <property type="entry name" value="P-loop containing nucleotide triphosphate hydrolases"/>
    <property type="match status" value="1"/>
</dbReference>
<accession>A0AAT9H735</accession>
<dbReference type="InterPro" id="IPR050095">
    <property type="entry name" value="ECF_ABC_transporter_ATP-bd"/>
</dbReference>
<keyword evidence="3 8" id="KW-0812">Transmembrane</keyword>
<dbReference type="SUPFAM" id="SSF90123">
    <property type="entry name" value="ABC transporter transmembrane region"/>
    <property type="match status" value="1"/>
</dbReference>
<organism evidence="11">
    <name type="scientific">Flavobacterium sp. CFS9</name>
    <dbReference type="NCBI Taxonomy" id="3143118"/>
    <lineage>
        <taxon>Bacteria</taxon>
        <taxon>Pseudomonadati</taxon>
        <taxon>Bacteroidota</taxon>
        <taxon>Flavobacteriia</taxon>
        <taxon>Flavobacteriales</taxon>
        <taxon>Flavobacteriaceae</taxon>
        <taxon>Flavobacterium</taxon>
    </lineage>
</organism>
<keyword evidence="2" id="KW-0813">Transport</keyword>
<protein>
    <submittedName>
        <fullName evidence="11">Cyclic peptide export ABC transporter</fullName>
    </submittedName>
</protein>
<dbReference type="InterPro" id="IPR036640">
    <property type="entry name" value="ABC1_TM_sf"/>
</dbReference>
<dbReference type="InterPro" id="IPR027417">
    <property type="entry name" value="P-loop_NTPase"/>
</dbReference>
<evidence type="ECO:0000259" key="9">
    <source>
        <dbReference type="PROSITE" id="PS50893"/>
    </source>
</evidence>